<dbReference type="SMART" id="SM00382">
    <property type="entry name" value="AAA"/>
    <property type="match status" value="2"/>
</dbReference>
<protein>
    <recommendedName>
        <fullName evidence="15">Glutathione import ATP-binding protein GsiA</fullName>
        <ecNumber evidence="14">7.4.2.10</ecNumber>
    </recommendedName>
</protein>
<dbReference type="PANTHER" id="PTHR43776:SF15">
    <property type="entry name" value="GLUTATHIONE IMPORT ATP-BINDING PROTEIN GSIA"/>
    <property type="match status" value="1"/>
</dbReference>
<evidence type="ECO:0000256" key="13">
    <source>
        <dbReference type="ARBA" id="ARBA00038416"/>
    </source>
</evidence>
<proteinExistence type="inferred from homology"/>
<keyword evidence="5" id="KW-0997">Cell inner membrane</keyword>
<evidence type="ECO:0000256" key="3">
    <source>
        <dbReference type="ARBA" id="ARBA00022448"/>
    </source>
</evidence>
<accession>C0QDI8</accession>
<dbReference type="GO" id="GO:0016887">
    <property type="term" value="F:ATP hydrolysis activity"/>
    <property type="evidence" value="ECO:0007669"/>
    <property type="project" value="InterPro"/>
</dbReference>
<dbReference type="PANTHER" id="PTHR43776">
    <property type="entry name" value="TRANSPORT ATP-BINDING PROTEIN"/>
    <property type="match status" value="1"/>
</dbReference>
<dbReference type="InterPro" id="IPR017871">
    <property type="entry name" value="ABC_transporter-like_CS"/>
</dbReference>
<dbReference type="GO" id="GO:0015833">
    <property type="term" value="P:peptide transport"/>
    <property type="evidence" value="ECO:0007669"/>
    <property type="project" value="InterPro"/>
</dbReference>
<comment type="similarity">
    <text evidence="13">Belongs to the ABC transporter superfamily. Glutathione importer (TC 3.A.1.5.11) family.</text>
</comment>
<dbReference type="InterPro" id="IPR003593">
    <property type="entry name" value="AAA+_ATPase"/>
</dbReference>
<evidence type="ECO:0000256" key="15">
    <source>
        <dbReference type="ARBA" id="ARBA00041187"/>
    </source>
</evidence>
<dbReference type="GO" id="GO:0005886">
    <property type="term" value="C:plasma membrane"/>
    <property type="evidence" value="ECO:0007669"/>
    <property type="project" value="UniProtKB-SubCell"/>
</dbReference>
<evidence type="ECO:0000256" key="11">
    <source>
        <dbReference type="ARBA" id="ARBA00023136"/>
    </source>
</evidence>
<evidence type="ECO:0000313" key="19">
    <source>
        <dbReference type="Proteomes" id="UP000000442"/>
    </source>
</evidence>
<keyword evidence="6" id="KW-0677">Repeat</keyword>
<evidence type="ECO:0000256" key="2">
    <source>
        <dbReference type="ARBA" id="ARBA00011469"/>
    </source>
</evidence>
<dbReference type="Pfam" id="PF08352">
    <property type="entry name" value="oligo_HPY"/>
    <property type="match status" value="2"/>
</dbReference>
<evidence type="ECO:0000256" key="14">
    <source>
        <dbReference type="ARBA" id="ARBA00039050"/>
    </source>
</evidence>
<dbReference type="KEGG" id="dat:HRM2_21540"/>
<keyword evidence="8" id="KW-0378">Hydrolase</keyword>
<dbReference type="InterPro" id="IPR027417">
    <property type="entry name" value="P-loop_NTPase"/>
</dbReference>
<comment type="function">
    <text evidence="12">Part of the ABC transporter complex GsiABCD involved in glutathione import. Responsible for energy coupling to the transport system.</text>
</comment>
<evidence type="ECO:0000256" key="9">
    <source>
        <dbReference type="ARBA" id="ARBA00022840"/>
    </source>
</evidence>
<dbReference type="GO" id="GO:0005524">
    <property type="term" value="F:ATP binding"/>
    <property type="evidence" value="ECO:0007669"/>
    <property type="project" value="UniProtKB-KW"/>
</dbReference>
<name>C0QDI8_DESAH</name>
<dbReference type="STRING" id="177437.HRM2_21540"/>
<evidence type="ECO:0000256" key="12">
    <source>
        <dbReference type="ARBA" id="ARBA00037530"/>
    </source>
</evidence>
<evidence type="ECO:0000256" key="10">
    <source>
        <dbReference type="ARBA" id="ARBA00022967"/>
    </source>
</evidence>
<dbReference type="CDD" id="cd03257">
    <property type="entry name" value="ABC_NikE_OppD_transporters"/>
    <property type="match status" value="2"/>
</dbReference>
<dbReference type="eggNOG" id="COG4172">
    <property type="taxonomic scope" value="Bacteria"/>
</dbReference>
<dbReference type="NCBIfam" id="TIGR01727">
    <property type="entry name" value="oligo_HPY"/>
    <property type="match status" value="1"/>
</dbReference>
<dbReference type="InterPro" id="IPR050319">
    <property type="entry name" value="ABC_transp_ATP-bind"/>
</dbReference>
<dbReference type="NCBIfam" id="NF007739">
    <property type="entry name" value="PRK10419.1"/>
    <property type="match status" value="2"/>
</dbReference>
<dbReference type="PROSITE" id="PS50893">
    <property type="entry name" value="ABC_TRANSPORTER_2"/>
    <property type="match status" value="2"/>
</dbReference>
<dbReference type="PROSITE" id="PS00211">
    <property type="entry name" value="ABC_TRANSPORTER_1"/>
    <property type="match status" value="1"/>
</dbReference>
<comment type="subcellular location">
    <subcellularLocation>
        <location evidence="1">Cell inner membrane</location>
    </subcellularLocation>
</comment>
<dbReference type="EMBL" id="CP001087">
    <property type="protein sequence ID" value="ACN15252.1"/>
    <property type="molecule type" value="Genomic_DNA"/>
</dbReference>
<evidence type="ECO:0000256" key="7">
    <source>
        <dbReference type="ARBA" id="ARBA00022741"/>
    </source>
</evidence>
<dbReference type="InterPro" id="IPR003439">
    <property type="entry name" value="ABC_transporter-like_ATP-bd"/>
</dbReference>
<evidence type="ECO:0000259" key="17">
    <source>
        <dbReference type="PROSITE" id="PS50893"/>
    </source>
</evidence>
<comment type="catalytic activity">
    <reaction evidence="16">
        <text>glutathione(out) + ATP + H2O = glutathione(in) + ADP + phosphate + H(+)</text>
        <dbReference type="Rhea" id="RHEA:29791"/>
        <dbReference type="ChEBI" id="CHEBI:15377"/>
        <dbReference type="ChEBI" id="CHEBI:15378"/>
        <dbReference type="ChEBI" id="CHEBI:30616"/>
        <dbReference type="ChEBI" id="CHEBI:43474"/>
        <dbReference type="ChEBI" id="CHEBI:57925"/>
        <dbReference type="ChEBI" id="CHEBI:456216"/>
        <dbReference type="EC" id="7.4.2.10"/>
    </reaction>
</comment>
<keyword evidence="3" id="KW-0813">Transport</keyword>
<keyword evidence="10" id="KW-1278">Translocase</keyword>
<evidence type="ECO:0000256" key="8">
    <source>
        <dbReference type="ARBA" id="ARBA00022801"/>
    </source>
</evidence>
<dbReference type="HOGENOM" id="CLU_000604_86_2_7"/>
<sequence length="636" mass="71032">MTSRSQDEKSPGDRSPGLATALNEDEILSVQDLSLSFPTYEGFIQVLHKVSFSVKKGETLAIVGESGSGKTVTMRRVMHLLSNVRTDSGKIMLRKRDNSVQDITLLSKGEARKIRGFDMSMIFQEPMTSLNPLFTIGNQLSEALLTHQEFPRQEVQKRVVDLLELVRIPDARRRFSEYPHQMSGGMRQRVMTAMALACNPQLLIADEPTTALDVTIQAQILALIRSLQEKFQMSVIFITHDMGVVAELADRVVVMYKGRVVEENDVFSIFARPAHPYTRALLKAVPTLGCMRGRKNPATLPVLEMEKELNRAKGEPLPREEEIDTADHTADPILEVNNLFTRFVSKKNFFGKTTHLVHAVEDVSFKIYPGETLGIVGESGCGKSTTGYALLKLVPATGEVLFQKRNVMAISNQEMQALRQDIQFIFQDPFASLNPRQTIGTSIGEPMVIHGIGDKRSRQARVGKLLERVGIPAHHASLYPHEFSGGQRQRIAIARALSTKPKVIIADEAVSALDVSIQAVVLNLMLRLQKEMNLSYMFISHDMAVIERVSHRVAVMYLGQIVEMGTRQHIFEDPRHPYTRKLLSAIPIADPMKRTDFGMLTGEIPSPVRKISEPPRKIMLNEVTPGHFVADLVSTL</sequence>
<evidence type="ECO:0000256" key="6">
    <source>
        <dbReference type="ARBA" id="ARBA00022737"/>
    </source>
</evidence>
<keyword evidence="11" id="KW-0472">Membrane</keyword>
<keyword evidence="19" id="KW-1185">Reference proteome</keyword>
<evidence type="ECO:0000313" key="18">
    <source>
        <dbReference type="EMBL" id="ACN15252.1"/>
    </source>
</evidence>
<feature type="domain" description="ABC transporter" evidence="17">
    <location>
        <begin position="334"/>
        <end position="583"/>
    </location>
</feature>
<reference evidence="18 19" key="1">
    <citation type="journal article" date="2009" name="Environ. Microbiol.">
        <title>Genome sequence of Desulfobacterium autotrophicum HRM2, a marine sulfate reducer oxidizing organic carbon completely to carbon dioxide.</title>
        <authorList>
            <person name="Strittmatter A.W."/>
            <person name="Liesegang H."/>
            <person name="Rabus R."/>
            <person name="Decker I."/>
            <person name="Amann J."/>
            <person name="Andres S."/>
            <person name="Henne A."/>
            <person name="Fricke W.F."/>
            <person name="Martinez-Arias R."/>
            <person name="Bartels D."/>
            <person name="Goesmann A."/>
            <person name="Krause L."/>
            <person name="Puehler A."/>
            <person name="Klenk H.P."/>
            <person name="Richter M."/>
            <person name="Schuler M."/>
            <person name="Gloeckner F.O."/>
            <person name="Meyerdierks A."/>
            <person name="Gottschalk G."/>
            <person name="Amann R."/>
        </authorList>
    </citation>
    <scope>NUCLEOTIDE SEQUENCE [LARGE SCALE GENOMIC DNA]</scope>
    <source>
        <strain evidence="19">ATCC 43914 / DSM 3382 / HRM2</strain>
    </source>
</reference>
<keyword evidence="9" id="KW-0067">ATP-binding</keyword>
<dbReference type="InterPro" id="IPR013563">
    <property type="entry name" value="Oligopep_ABC_C"/>
</dbReference>
<dbReference type="EC" id="7.4.2.10" evidence="14"/>
<dbReference type="AlphaFoldDB" id="C0QDI8"/>
<keyword evidence="7" id="KW-0547">Nucleotide-binding</keyword>
<evidence type="ECO:0000256" key="16">
    <source>
        <dbReference type="ARBA" id="ARBA00047640"/>
    </source>
</evidence>
<keyword evidence="4" id="KW-1003">Cell membrane</keyword>
<gene>
    <name evidence="18" type="primary">dppD1</name>
    <name evidence="18" type="ordered locus">HRM2_21540</name>
</gene>
<dbReference type="FunFam" id="3.40.50.300:FF:000016">
    <property type="entry name" value="Oligopeptide ABC transporter ATP-binding component"/>
    <property type="match status" value="2"/>
</dbReference>
<comment type="subunit">
    <text evidence="2">The complex is composed of two ATP-binding proteins (GsiA), two transmembrane proteins (GsiC and GsiD) and a solute-binding protein (GsiB).</text>
</comment>
<dbReference type="Pfam" id="PF00005">
    <property type="entry name" value="ABC_tran"/>
    <property type="match status" value="2"/>
</dbReference>
<evidence type="ECO:0000256" key="1">
    <source>
        <dbReference type="ARBA" id="ARBA00004533"/>
    </source>
</evidence>
<dbReference type="SUPFAM" id="SSF52540">
    <property type="entry name" value="P-loop containing nucleoside triphosphate hydrolases"/>
    <property type="match status" value="2"/>
</dbReference>
<dbReference type="Gene3D" id="3.40.50.300">
    <property type="entry name" value="P-loop containing nucleotide triphosphate hydrolases"/>
    <property type="match status" value="2"/>
</dbReference>
<dbReference type="Proteomes" id="UP000000442">
    <property type="component" value="Chromosome"/>
</dbReference>
<organism evidence="18 19">
    <name type="scientific">Desulforapulum autotrophicum (strain ATCC 43914 / DSM 3382 / VKM B-1955 / HRM2)</name>
    <name type="common">Desulfobacterium autotrophicum</name>
    <dbReference type="NCBI Taxonomy" id="177437"/>
    <lineage>
        <taxon>Bacteria</taxon>
        <taxon>Pseudomonadati</taxon>
        <taxon>Thermodesulfobacteriota</taxon>
        <taxon>Desulfobacteria</taxon>
        <taxon>Desulfobacterales</taxon>
        <taxon>Desulfobacteraceae</taxon>
        <taxon>Desulforapulum</taxon>
    </lineage>
</organism>
<dbReference type="GO" id="GO:0055085">
    <property type="term" value="P:transmembrane transport"/>
    <property type="evidence" value="ECO:0007669"/>
    <property type="project" value="UniProtKB-ARBA"/>
</dbReference>
<dbReference type="NCBIfam" id="NF008453">
    <property type="entry name" value="PRK11308.1"/>
    <property type="match status" value="2"/>
</dbReference>
<evidence type="ECO:0000256" key="5">
    <source>
        <dbReference type="ARBA" id="ARBA00022519"/>
    </source>
</evidence>
<feature type="domain" description="ABC transporter" evidence="17">
    <location>
        <begin position="28"/>
        <end position="282"/>
    </location>
</feature>
<evidence type="ECO:0000256" key="4">
    <source>
        <dbReference type="ARBA" id="ARBA00022475"/>
    </source>
</evidence>